<reference evidence="1 2" key="1">
    <citation type="submission" date="2023-03" db="EMBL/GenBank/DDBJ databases">
        <title>WGS of Gossypium arboreum.</title>
        <authorList>
            <person name="Yu D."/>
        </authorList>
    </citation>
    <scope>NUCLEOTIDE SEQUENCE [LARGE SCALE GENOMIC DNA]</scope>
    <source>
        <tissue evidence="1">Leaf</tissue>
    </source>
</reference>
<dbReference type="Proteomes" id="UP001358586">
    <property type="component" value="Chromosome 1"/>
</dbReference>
<evidence type="ECO:0000313" key="1">
    <source>
        <dbReference type="EMBL" id="KAK5844247.1"/>
    </source>
</evidence>
<accession>A0ABR0QZA6</accession>
<keyword evidence="2" id="KW-1185">Reference proteome</keyword>
<proteinExistence type="predicted"/>
<protein>
    <submittedName>
        <fullName evidence="1">Uncharacterized protein</fullName>
    </submittedName>
</protein>
<gene>
    <name evidence="1" type="ORF">PVK06_000383</name>
</gene>
<organism evidence="1 2">
    <name type="scientific">Gossypium arboreum</name>
    <name type="common">Tree cotton</name>
    <name type="synonym">Gossypium nanking</name>
    <dbReference type="NCBI Taxonomy" id="29729"/>
    <lineage>
        <taxon>Eukaryota</taxon>
        <taxon>Viridiplantae</taxon>
        <taxon>Streptophyta</taxon>
        <taxon>Embryophyta</taxon>
        <taxon>Tracheophyta</taxon>
        <taxon>Spermatophyta</taxon>
        <taxon>Magnoliopsida</taxon>
        <taxon>eudicotyledons</taxon>
        <taxon>Gunneridae</taxon>
        <taxon>Pentapetalae</taxon>
        <taxon>rosids</taxon>
        <taxon>malvids</taxon>
        <taxon>Malvales</taxon>
        <taxon>Malvaceae</taxon>
        <taxon>Malvoideae</taxon>
        <taxon>Gossypium</taxon>
    </lineage>
</organism>
<dbReference type="EMBL" id="JARKNE010000001">
    <property type="protein sequence ID" value="KAK5844247.1"/>
    <property type="molecule type" value="Genomic_DNA"/>
</dbReference>
<evidence type="ECO:0000313" key="2">
    <source>
        <dbReference type="Proteomes" id="UP001358586"/>
    </source>
</evidence>
<sequence length="125" mass="14048">MAQQPSIMDLPLSSNHIAPDARVSETRGNLIDLAEGAVDNRLFSTKKINIVLDVFNDLLWRQQVLLALETHQKFIDASTITHLNRSQMLLKRPKSIWILSILSSKTALLPLGCFPHYNETLVLAC</sequence>
<name>A0ABR0QZA6_GOSAR</name>
<comment type="caution">
    <text evidence="1">The sequence shown here is derived from an EMBL/GenBank/DDBJ whole genome shotgun (WGS) entry which is preliminary data.</text>
</comment>